<feature type="region of interest" description="Disordered" evidence="1">
    <location>
        <begin position="591"/>
        <end position="614"/>
    </location>
</feature>
<protein>
    <submittedName>
        <fullName evidence="4">DUF11 domain-containing protein</fullName>
    </submittedName>
</protein>
<dbReference type="InterPro" id="IPR013783">
    <property type="entry name" value="Ig-like_fold"/>
</dbReference>
<proteinExistence type="predicted"/>
<dbReference type="EMBL" id="JAAFZH010000005">
    <property type="protein sequence ID" value="NDU96089.1"/>
    <property type="molecule type" value="Genomic_DNA"/>
</dbReference>
<comment type="caution">
    <text evidence="4">The sequence shown here is derived from an EMBL/GenBank/DDBJ whole genome shotgun (WGS) entry which is preliminary data.</text>
</comment>
<accession>A0A6L9LHI4</accession>
<feature type="domain" description="DUF11" evidence="3">
    <location>
        <begin position="617"/>
        <end position="724"/>
    </location>
</feature>
<dbReference type="InterPro" id="IPR001434">
    <property type="entry name" value="OmcB-like_DUF11"/>
</dbReference>
<feature type="chain" id="PRO_5027043110" evidence="2">
    <location>
        <begin position="24"/>
        <end position="741"/>
    </location>
</feature>
<feature type="region of interest" description="Disordered" evidence="1">
    <location>
        <begin position="716"/>
        <end position="741"/>
    </location>
</feature>
<evidence type="ECO:0000259" key="3">
    <source>
        <dbReference type="Pfam" id="PF01345"/>
    </source>
</evidence>
<gene>
    <name evidence="4" type="ORF">GK108_14500</name>
</gene>
<evidence type="ECO:0000256" key="1">
    <source>
        <dbReference type="SAM" id="MobiDB-lite"/>
    </source>
</evidence>
<dbReference type="InterPro" id="IPR047589">
    <property type="entry name" value="DUF11_rpt"/>
</dbReference>
<dbReference type="NCBIfam" id="TIGR01451">
    <property type="entry name" value="B_ant_repeat"/>
    <property type="match status" value="2"/>
</dbReference>
<dbReference type="Gene3D" id="2.120.10.30">
    <property type="entry name" value="TolB, C-terminal domain"/>
    <property type="match status" value="1"/>
</dbReference>
<dbReference type="InterPro" id="IPR011041">
    <property type="entry name" value="Quinoprot_gluc/sorb_DH_b-prop"/>
</dbReference>
<keyword evidence="5" id="KW-1185">Reference proteome</keyword>
<sequence length="741" mass="80944">MNYKYMWLFITISTVLHVLTAQAQLPRSLHPNITVEKFMNTQVRGVRLAYDETTQTLFYNAYTGDLFRIEQPDSGQPYDVLIGSAIDHGINYMQGMAFANGVMVLAGNFKQSGQRGYGLVVKGTRQPNGSWHWERLMQTEPYPSSVTQYDHAFSAVCISPNKDSVYISSGSRTDHGEVEDTGGLYPNTREVPLTATIFKLPLNPPSTIYLPNNLAALNQSGYVFCRGVRNEFDLALDSQGRLFGVENSGDRDDPEEMNWLRAGHHYGFPWEMGGNQTPQQFPGYDPNQDKLLPASMPAEQRQKFYNDPAFPARPANLVVTQPIRNIGPDATYLRDPNSGQVLKANLLTTFTGHRSPLGLVFDTDNSLADFTGDAFVLSYSGSGGIRGGYLFAEESGEDLLHIKLQYDPATTNYTAQTTKVVDGFMSPTDAERIGNTFYVIEEGRQAIWKLTFKPRPTVLADISLSMKSSALIATINQPITVTLTVRNDGPTEAQQIQVENRLPQHMAYVGGGLVNNNNVLTGTIASLNPYQVIDIVYQIVPQQSGTFQNEAQLLACNTPDPDSQPGSGTADGQDDASRLIFRTGDNGSAFFVSPNPNQQPLPPVASNQPQPDPTKADLSLQLIANKLSLSLNDIVSFTILVTNSGGQAVSFATIEHILPTGMTFESGMNWSVNAQVLTSQLGAISAGAKAFTTFQARVTGSGRLINQAQIITASRADTDSTPGNGYDNGEDDTARLDIRTR</sequence>
<dbReference type="RefSeq" id="WP_163949437.1">
    <property type="nucleotide sequence ID" value="NZ_JAAFZH010000005.1"/>
</dbReference>
<dbReference type="Proteomes" id="UP000474175">
    <property type="component" value="Unassembled WGS sequence"/>
</dbReference>
<evidence type="ECO:0000313" key="5">
    <source>
        <dbReference type="Proteomes" id="UP000474175"/>
    </source>
</evidence>
<dbReference type="AlphaFoldDB" id="A0A6L9LHI4"/>
<dbReference type="PANTHER" id="PTHR34819:SF3">
    <property type="entry name" value="CELL SURFACE PROTEIN"/>
    <property type="match status" value="1"/>
</dbReference>
<organism evidence="4 5">
    <name type="scientific">Spirosoma terrae</name>
    <dbReference type="NCBI Taxonomy" id="1968276"/>
    <lineage>
        <taxon>Bacteria</taxon>
        <taxon>Pseudomonadati</taxon>
        <taxon>Bacteroidota</taxon>
        <taxon>Cytophagia</taxon>
        <taxon>Cytophagales</taxon>
        <taxon>Cytophagaceae</taxon>
        <taxon>Spirosoma</taxon>
    </lineage>
</organism>
<evidence type="ECO:0000313" key="4">
    <source>
        <dbReference type="EMBL" id="NDU96089.1"/>
    </source>
</evidence>
<name>A0A6L9LHI4_9BACT</name>
<feature type="domain" description="DUF11" evidence="3">
    <location>
        <begin position="461"/>
        <end position="566"/>
    </location>
</feature>
<keyword evidence="2" id="KW-0732">Signal</keyword>
<feature type="compositionally biased region" description="Basic and acidic residues" evidence="1">
    <location>
        <begin position="732"/>
        <end position="741"/>
    </location>
</feature>
<evidence type="ECO:0000256" key="2">
    <source>
        <dbReference type="SAM" id="SignalP"/>
    </source>
</evidence>
<dbReference type="SUPFAM" id="SSF50952">
    <property type="entry name" value="Soluble quinoprotein glucose dehydrogenase"/>
    <property type="match status" value="1"/>
</dbReference>
<dbReference type="Gene3D" id="2.60.40.10">
    <property type="entry name" value="Immunoglobulins"/>
    <property type="match status" value="1"/>
</dbReference>
<dbReference type="PANTHER" id="PTHR34819">
    <property type="entry name" value="LARGE CYSTEINE-RICH PERIPLASMIC PROTEIN OMCB"/>
    <property type="match status" value="1"/>
</dbReference>
<dbReference type="InterPro" id="IPR011042">
    <property type="entry name" value="6-blade_b-propeller_TolB-like"/>
</dbReference>
<dbReference type="Pfam" id="PF01345">
    <property type="entry name" value="DUF11"/>
    <property type="match status" value="2"/>
</dbReference>
<feature type="signal peptide" evidence="2">
    <location>
        <begin position="1"/>
        <end position="23"/>
    </location>
</feature>
<reference evidence="4 5" key="1">
    <citation type="submission" date="2020-02" db="EMBL/GenBank/DDBJ databases">
        <title>Draft genome sequence of two Spirosoma agri KCTC 52727 and Spirosoma terrae KCTC 52035.</title>
        <authorList>
            <person name="Rojas J."/>
            <person name="Ambika Manirajan B."/>
            <person name="Suarez C."/>
            <person name="Ratering S."/>
            <person name="Schnell S."/>
        </authorList>
    </citation>
    <scope>NUCLEOTIDE SEQUENCE [LARGE SCALE GENOMIC DNA]</scope>
    <source>
        <strain evidence="4 5">KCTC 52035</strain>
    </source>
</reference>
<dbReference type="InterPro" id="IPR051172">
    <property type="entry name" value="Chlamydia_OmcB"/>
</dbReference>